<proteinExistence type="predicted"/>
<dbReference type="AlphaFoldDB" id="A0A1M7NQG0"/>
<dbReference type="Proteomes" id="UP000184038">
    <property type="component" value="Unassembled WGS sequence"/>
</dbReference>
<keyword evidence="2" id="KW-1185">Reference proteome</keyword>
<name>A0A1M7NQG0_9FIRM</name>
<dbReference type="RefSeq" id="WP_073292013.1">
    <property type="nucleotide sequence ID" value="NZ_FRCP01000044.1"/>
</dbReference>
<dbReference type="STRING" id="1120996.SAMN02746066_04661"/>
<protein>
    <submittedName>
        <fullName evidence="1">Uncharacterized protein</fullName>
    </submittedName>
</protein>
<evidence type="ECO:0000313" key="2">
    <source>
        <dbReference type="Proteomes" id="UP000184038"/>
    </source>
</evidence>
<reference evidence="1 2" key="1">
    <citation type="submission" date="2016-11" db="EMBL/GenBank/DDBJ databases">
        <authorList>
            <person name="Jaros S."/>
            <person name="Januszkiewicz K."/>
            <person name="Wedrychowicz H."/>
        </authorList>
    </citation>
    <scope>NUCLEOTIDE SEQUENCE [LARGE SCALE GENOMIC DNA]</scope>
    <source>
        <strain evidence="1 2">DSM 15930</strain>
    </source>
</reference>
<sequence length="93" mass="10960">MKRDMLFLGMDIVKQLDWLKEESEKVTGVVFNKEQEYGYECAKNMLHTILIEMLDEQETCVVHINGLDGQIEFFKSDLFKYFDKNGFTLPEVN</sequence>
<organism evidence="1 2">
    <name type="scientific">Anaerosporobacter mobilis DSM 15930</name>
    <dbReference type="NCBI Taxonomy" id="1120996"/>
    <lineage>
        <taxon>Bacteria</taxon>
        <taxon>Bacillati</taxon>
        <taxon>Bacillota</taxon>
        <taxon>Clostridia</taxon>
        <taxon>Lachnospirales</taxon>
        <taxon>Lachnospiraceae</taxon>
        <taxon>Anaerosporobacter</taxon>
    </lineage>
</organism>
<dbReference type="EMBL" id="FRCP01000044">
    <property type="protein sequence ID" value="SHN06087.1"/>
    <property type="molecule type" value="Genomic_DNA"/>
</dbReference>
<accession>A0A1M7NQG0</accession>
<evidence type="ECO:0000313" key="1">
    <source>
        <dbReference type="EMBL" id="SHN06087.1"/>
    </source>
</evidence>
<gene>
    <name evidence="1" type="ORF">SAMN02746066_04661</name>
</gene>